<reference evidence="1 2" key="1">
    <citation type="submission" date="2021-01" db="EMBL/GenBank/DDBJ databases">
        <title>Complete genome sequences of Corynebacterium macginleyi strains isolated from infectious keratitis.</title>
        <authorList>
            <person name="Sagerfors S."/>
            <person name="Poehlein A."/>
            <person name="Soderquist B."/>
            <person name="Bruggemann H."/>
        </authorList>
    </citation>
    <scope>NUCLEOTIDE SEQUENCE [LARGE SCALE GENOMIC DNA]</scope>
    <source>
        <strain evidence="1 2">12T220</strain>
    </source>
</reference>
<dbReference type="EMBL" id="JAACBX020000002">
    <property type="protein sequence ID" value="MBM0244114.1"/>
    <property type="molecule type" value="Genomic_DNA"/>
</dbReference>
<accession>A0ABS1Y6U1</accession>
<protein>
    <submittedName>
        <fullName evidence="1">Uncharacterized protein</fullName>
    </submittedName>
</protein>
<dbReference type="Proteomes" id="UP001518680">
    <property type="component" value="Unassembled WGS sequence"/>
</dbReference>
<organism evidence="1 2">
    <name type="scientific">Corynebacterium macginleyi</name>
    <dbReference type="NCBI Taxonomy" id="38290"/>
    <lineage>
        <taxon>Bacteria</taxon>
        <taxon>Bacillati</taxon>
        <taxon>Actinomycetota</taxon>
        <taxon>Actinomycetes</taxon>
        <taxon>Mycobacteriales</taxon>
        <taxon>Corynebacteriaceae</taxon>
        <taxon>Corynebacterium</taxon>
    </lineage>
</organism>
<proteinExistence type="predicted"/>
<name>A0ABS1Y6U1_9CORY</name>
<evidence type="ECO:0000313" key="1">
    <source>
        <dbReference type="EMBL" id="MBM0244114.1"/>
    </source>
</evidence>
<evidence type="ECO:0000313" key="2">
    <source>
        <dbReference type="Proteomes" id="UP001518680"/>
    </source>
</evidence>
<gene>
    <name evidence="1" type="ORF">GWO63_007530</name>
</gene>
<sequence>MRTFQRKRVKRDRAGNSVFEKSDDSVLRLARLIVSESENANDYPRAYQIVQEASKKTVA</sequence>
<dbReference type="RefSeq" id="WP_200449078.1">
    <property type="nucleotide sequence ID" value="NZ_JAACBW010000038.1"/>
</dbReference>
<keyword evidence="2" id="KW-1185">Reference proteome</keyword>
<comment type="caution">
    <text evidence="1">The sequence shown here is derived from an EMBL/GenBank/DDBJ whole genome shotgun (WGS) entry which is preliminary data.</text>
</comment>